<name>A0A1I5BKR9_9GAMM</name>
<dbReference type="AlphaFoldDB" id="A0A1I5BKR9"/>
<keyword evidence="2" id="KW-1185">Reference proteome</keyword>
<reference evidence="2" key="1">
    <citation type="submission" date="2016-10" db="EMBL/GenBank/DDBJ databases">
        <authorList>
            <person name="Varghese N."/>
            <person name="Submissions S."/>
        </authorList>
    </citation>
    <scope>NUCLEOTIDE SEQUENCE [LARGE SCALE GENOMIC DNA]</scope>
    <source>
        <strain evidence="2">DSM 16522</strain>
    </source>
</reference>
<dbReference type="Proteomes" id="UP000199011">
    <property type="component" value="Unassembled WGS sequence"/>
</dbReference>
<protein>
    <submittedName>
        <fullName evidence="1">Uncharacterized protein</fullName>
    </submittedName>
</protein>
<evidence type="ECO:0000313" key="1">
    <source>
        <dbReference type="EMBL" id="SFN75242.1"/>
    </source>
</evidence>
<evidence type="ECO:0000313" key="2">
    <source>
        <dbReference type="Proteomes" id="UP000199011"/>
    </source>
</evidence>
<gene>
    <name evidence="1" type="ORF">SAMN05421579_1202</name>
</gene>
<accession>A0A1I5BKR9</accession>
<sequence>MQFNIKDIRNIFYPLCPVVTRSIQNNMGFLRKRIRFPDCPEKIRDVFSIDARIFTDHRVFNALSIEGTQNIETGTTAGGFDHFYLIFSCFHPAIAELCVLGRMHRINK</sequence>
<proteinExistence type="predicted"/>
<organism evidence="1 2">
    <name type="scientific">Xenorhabdus japonica</name>
    <dbReference type="NCBI Taxonomy" id="53341"/>
    <lineage>
        <taxon>Bacteria</taxon>
        <taxon>Pseudomonadati</taxon>
        <taxon>Pseudomonadota</taxon>
        <taxon>Gammaproteobacteria</taxon>
        <taxon>Enterobacterales</taxon>
        <taxon>Morganellaceae</taxon>
        <taxon>Xenorhabdus</taxon>
    </lineage>
</organism>
<dbReference type="EMBL" id="FOVO01000020">
    <property type="protein sequence ID" value="SFN75242.1"/>
    <property type="molecule type" value="Genomic_DNA"/>
</dbReference>